<reference evidence="5 6" key="1">
    <citation type="journal article" date="2017" name="G3 (Bethesda)">
        <title>First Draft Genome Sequence of the Pathogenic Fungus Lomentospora prolificans (Formerly Scedosporium prolificans).</title>
        <authorList>
            <person name="Luo R."/>
            <person name="Zimin A."/>
            <person name="Workman R."/>
            <person name="Fan Y."/>
            <person name="Pertea G."/>
            <person name="Grossman N."/>
            <person name="Wear M.P."/>
            <person name="Jia B."/>
            <person name="Miller H."/>
            <person name="Casadevall A."/>
            <person name="Timp W."/>
            <person name="Zhang S.X."/>
            <person name="Salzberg S.L."/>
        </authorList>
    </citation>
    <scope>NUCLEOTIDE SEQUENCE [LARGE SCALE GENOMIC DNA]</scope>
    <source>
        <strain evidence="5 6">JHH-5317</strain>
    </source>
</reference>
<feature type="repeat" description="RCC1" evidence="3">
    <location>
        <begin position="2"/>
        <end position="56"/>
    </location>
</feature>
<proteinExistence type="predicted"/>
<feature type="repeat" description="RCC1" evidence="3">
    <location>
        <begin position="271"/>
        <end position="308"/>
    </location>
</feature>
<sequence length="366" mass="38479">MAAIFVIGSNGSGQLGIGHQEDVSVPKQAILHPEPESSAITKIAAGGNHTLILFKSGELYWSGDASTGACGLTSDINLEQKVFRLARLTSDPSALRQTSIVSVAATWEASFILTRDTDGKTAVYAFGSGPKGELGLGDLPAEILRTPSATLIPNFPPAGTQVKDLASSVGHVIALLDNGDVYGWGNGRKGQLGEPCGFVKAPRKVDGLSFPVSKAVCGREFTCLVGEPDTGEILVLGSDKWEVRSKAPASVRGWRDVGAGWGNINVLFDSGILLNWGRNDHGQLVPPNLPKVSKLAVGSEHVVCLSEKGEVLTWGWGEHGNCGPSAEIDIKGKWNVIASTKFIPKEVHITGVGAGCATSWVIITPR</sequence>
<dbReference type="VEuPathDB" id="FungiDB:jhhlp_000010"/>
<dbReference type="STRING" id="41688.A0A2N3NLE6"/>
<dbReference type="FunCoup" id="A0A2N3NLE6">
    <property type="interactions" value="91"/>
</dbReference>
<evidence type="ECO:0000259" key="4">
    <source>
        <dbReference type="Pfam" id="PF25390"/>
    </source>
</evidence>
<dbReference type="PANTHER" id="PTHR45982:SF5">
    <property type="entry name" value="RCC DOMAIN-CONTAINING PROTEIN ATS1"/>
    <property type="match status" value="1"/>
</dbReference>
<dbReference type="AlphaFoldDB" id="A0A2N3NLE6"/>
<dbReference type="InParanoid" id="A0A2N3NLE6"/>
<keyword evidence="2" id="KW-0677">Repeat</keyword>
<dbReference type="OrthoDB" id="5370059at2759"/>
<dbReference type="EMBL" id="NLAX01000001">
    <property type="protein sequence ID" value="PKS13239.1"/>
    <property type="molecule type" value="Genomic_DNA"/>
</dbReference>
<evidence type="ECO:0000313" key="5">
    <source>
        <dbReference type="EMBL" id="PKS13239.1"/>
    </source>
</evidence>
<name>A0A2N3NLE6_9PEZI</name>
<dbReference type="PRINTS" id="PR00633">
    <property type="entry name" value="RCCNDNSATION"/>
</dbReference>
<keyword evidence="6" id="KW-1185">Reference proteome</keyword>
<dbReference type="InterPro" id="IPR058923">
    <property type="entry name" value="RCC1-like_dom"/>
</dbReference>
<evidence type="ECO:0000313" key="6">
    <source>
        <dbReference type="Proteomes" id="UP000233524"/>
    </source>
</evidence>
<feature type="repeat" description="RCC1" evidence="3">
    <location>
        <begin position="121"/>
        <end position="178"/>
    </location>
</feature>
<feature type="domain" description="RCC1-like" evidence="4">
    <location>
        <begin position="4"/>
        <end position="358"/>
    </location>
</feature>
<dbReference type="PANTHER" id="PTHR45982">
    <property type="entry name" value="REGULATOR OF CHROMOSOME CONDENSATION"/>
    <property type="match status" value="1"/>
</dbReference>
<dbReference type="Proteomes" id="UP000233524">
    <property type="component" value="Unassembled WGS sequence"/>
</dbReference>
<keyword evidence="1" id="KW-0344">Guanine-nucleotide releasing factor</keyword>
<dbReference type="Pfam" id="PF25390">
    <property type="entry name" value="WD40_RLD"/>
    <property type="match status" value="1"/>
</dbReference>
<comment type="caution">
    <text evidence="5">The sequence shown here is derived from an EMBL/GenBank/DDBJ whole genome shotgun (WGS) entry which is preliminary data.</text>
</comment>
<dbReference type="Gene3D" id="2.130.10.30">
    <property type="entry name" value="Regulator of chromosome condensation 1/beta-lactamase-inhibitor protein II"/>
    <property type="match status" value="2"/>
</dbReference>
<accession>A0A2N3NLE6</accession>
<protein>
    <recommendedName>
        <fullName evidence="4">RCC1-like domain-containing protein</fullName>
    </recommendedName>
</protein>
<dbReference type="InterPro" id="IPR000408">
    <property type="entry name" value="Reg_chr_condens"/>
</dbReference>
<dbReference type="SUPFAM" id="SSF50985">
    <property type="entry name" value="RCC1/BLIP-II"/>
    <property type="match status" value="1"/>
</dbReference>
<evidence type="ECO:0000256" key="1">
    <source>
        <dbReference type="ARBA" id="ARBA00022658"/>
    </source>
</evidence>
<feature type="repeat" description="RCC1" evidence="3">
    <location>
        <begin position="179"/>
        <end position="228"/>
    </location>
</feature>
<gene>
    <name evidence="5" type="ORF">jhhlp_000010</name>
</gene>
<dbReference type="PROSITE" id="PS50012">
    <property type="entry name" value="RCC1_3"/>
    <property type="match status" value="4"/>
</dbReference>
<organism evidence="5 6">
    <name type="scientific">Lomentospora prolificans</name>
    <dbReference type="NCBI Taxonomy" id="41688"/>
    <lineage>
        <taxon>Eukaryota</taxon>
        <taxon>Fungi</taxon>
        <taxon>Dikarya</taxon>
        <taxon>Ascomycota</taxon>
        <taxon>Pezizomycotina</taxon>
        <taxon>Sordariomycetes</taxon>
        <taxon>Hypocreomycetidae</taxon>
        <taxon>Microascales</taxon>
        <taxon>Microascaceae</taxon>
        <taxon>Lomentospora</taxon>
    </lineage>
</organism>
<evidence type="ECO:0000256" key="2">
    <source>
        <dbReference type="ARBA" id="ARBA00022737"/>
    </source>
</evidence>
<dbReference type="InterPro" id="IPR051553">
    <property type="entry name" value="Ran_GTPase-activating"/>
</dbReference>
<dbReference type="InterPro" id="IPR009091">
    <property type="entry name" value="RCC1/BLIP-II"/>
</dbReference>
<evidence type="ECO:0000256" key="3">
    <source>
        <dbReference type="PROSITE-ProRule" id="PRU00235"/>
    </source>
</evidence>